<proteinExistence type="predicted"/>
<sequence>MTKRKRHPMTDAEDAAITRAAKADPDNPPLTEAQLRNMRPAREALSEALGPAEAAAILKRRGRPVLPENQRKVTLNMRADREVIDAFKATGTGWQTRINEVLRAYAESHHMISTC</sequence>
<gene>
    <name evidence="2" type="ORF">PCO31010_02692</name>
</gene>
<dbReference type="EMBL" id="CABPSA010000004">
    <property type="protein sequence ID" value="VVE11851.1"/>
    <property type="molecule type" value="Genomic_DNA"/>
</dbReference>
<accession>A0A5E4VI33</accession>
<evidence type="ECO:0000256" key="1">
    <source>
        <dbReference type="SAM" id="MobiDB-lite"/>
    </source>
</evidence>
<name>A0A5E4VI33_9BURK</name>
<dbReference type="RefSeq" id="WP_246184597.1">
    <property type="nucleotide sequence ID" value="NZ_CABPSA010000004.1"/>
</dbReference>
<evidence type="ECO:0000313" key="2">
    <source>
        <dbReference type="EMBL" id="VVE11851.1"/>
    </source>
</evidence>
<dbReference type="Pfam" id="PF14384">
    <property type="entry name" value="BrnA_antitoxin"/>
    <property type="match status" value="1"/>
</dbReference>
<evidence type="ECO:0000313" key="3">
    <source>
        <dbReference type="Proteomes" id="UP000343335"/>
    </source>
</evidence>
<dbReference type="InterPro" id="IPR025528">
    <property type="entry name" value="BrnA_antitoxin"/>
</dbReference>
<feature type="region of interest" description="Disordered" evidence="1">
    <location>
        <begin position="1"/>
        <end position="32"/>
    </location>
</feature>
<evidence type="ECO:0008006" key="4">
    <source>
        <dbReference type="Google" id="ProtNLM"/>
    </source>
</evidence>
<dbReference type="AlphaFoldDB" id="A0A5E4VI33"/>
<dbReference type="Proteomes" id="UP000343335">
    <property type="component" value="Unassembled WGS sequence"/>
</dbReference>
<protein>
    <recommendedName>
        <fullName evidence="4">BrnA antitoxin of type II toxin-antitoxin system</fullName>
    </recommendedName>
</protein>
<organism evidence="2 3">
    <name type="scientific">Pandoraea commovens</name>
    <dbReference type="NCBI Taxonomy" id="2508289"/>
    <lineage>
        <taxon>Bacteria</taxon>
        <taxon>Pseudomonadati</taxon>
        <taxon>Pseudomonadota</taxon>
        <taxon>Betaproteobacteria</taxon>
        <taxon>Burkholderiales</taxon>
        <taxon>Burkholderiaceae</taxon>
        <taxon>Pandoraea</taxon>
    </lineage>
</organism>
<reference evidence="2 3" key="1">
    <citation type="submission" date="2019-08" db="EMBL/GenBank/DDBJ databases">
        <authorList>
            <person name="Peeters C."/>
        </authorList>
    </citation>
    <scope>NUCLEOTIDE SEQUENCE [LARGE SCALE GENOMIC DNA]</scope>
    <source>
        <strain evidence="2 3">LMG 31010</strain>
    </source>
</reference>